<proteinExistence type="predicted"/>
<dbReference type="AlphaFoldDB" id="A0A398CH14"/>
<keyword evidence="2" id="KW-1185">Reference proteome</keyword>
<gene>
    <name evidence="1" type="ORF">D3H35_17545</name>
</gene>
<comment type="caution">
    <text evidence="1">The sequence shown here is derived from an EMBL/GenBank/DDBJ whole genome shotgun (WGS) entry which is preliminary data.</text>
</comment>
<dbReference type="OrthoDB" id="83685at2"/>
<dbReference type="RefSeq" id="WP_119150535.1">
    <property type="nucleotide sequence ID" value="NZ_QXJM01000039.1"/>
</dbReference>
<dbReference type="SUPFAM" id="SSF48371">
    <property type="entry name" value="ARM repeat"/>
    <property type="match status" value="1"/>
</dbReference>
<name>A0A398CH14_9BACL</name>
<dbReference type="Gene3D" id="1.25.10.10">
    <property type="entry name" value="Leucine-rich Repeat Variant"/>
    <property type="match status" value="1"/>
</dbReference>
<dbReference type="Proteomes" id="UP000266340">
    <property type="component" value="Unassembled WGS sequence"/>
</dbReference>
<accession>A0A398CH14</accession>
<dbReference type="EMBL" id="QXJM01000039">
    <property type="protein sequence ID" value="RIE02496.1"/>
    <property type="molecule type" value="Genomic_DNA"/>
</dbReference>
<dbReference type="InterPro" id="IPR016024">
    <property type="entry name" value="ARM-type_fold"/>
</dbReference>
<sequence length="556" mass="61330">MSMDALIELRHEVRRLFIAGGKLAPGDLKLTKLVPSLRQIGETAPVFARVAQSVERAIGPAEDDGASRLLELAMLLNSISYTQGRTDIGDGEIVPLQGGHDFSYANIGYRKIKPVLDALTQKGPGRLEVLQTAYQEGVFRDFRLLIPAVSALDESYPEIPELLIHAIIPSYGSYALPVLHAKLELDGGKGDSRRLQMIHRLSGYAEIDLYARAAEEGAFEVRLAAIHALGDYSDQEERLLGLAGDRRKEIRRAALASLSRLDTPKAAAKIFEALASKDREIAIEPARQSRDVRLVARIIELADSLKADIKDGRKDEETVGRLQSALEALEGRQTSEMFGLLKSLLNDPAFAIRETSGIQERAVQQLVRLNDPEARKFAVSLKDSHNGNFLSYSFGAALRSLPPEEAFDSFSGFFEQGRKGVVRDLLRVFHDFVSSEDEETAASGSGEKVDSRWIGLFVKTDHINSVSRLIRPQDSNAAAYLADKCKAEPDFTDHDTVRALLALYRIGHKDTPELLMHVLYSGVHGNIYYLNDDQMNALMLLPGAYAEPLPGSRQIS</sequence>
<reference evidence="1 2" key="1">
    <citation type="submission" date="2018-09" db="EMBL/GenBank/DDBJ databases">
        <title>Cohnella cavernae sp. nov., isolated from a karst cave.</title>
        <authorList>
            <person name="Zhu H."/>
        </authorList>
    </citation>
    <scope>NUCLEOTIDE SEQUENCE [LARGE SCALE GENOMIC DNA]</scope>
    <source>
        <strain evidence="1 2">K2E09-144</strain>
    </source>
</reference>
<evidence type="ECO:0000313" key="2">
    <source>
        <dbReference type="Proteomes" id="UP000266340"/>
    </source>
</evidence>
<organism evidence="1 2">
    <name type="scientific">Cohnella faecalis</name>
    <dbReference type="NCBI Taxonomy" id="2315694"/>
    <lineage>
        <taxon>Bacteria</taxon>
        <taxon>Bacillati</taxon>
        <taxon>Bacillota</taxon>
        <taxon>Bacilli</taxon>
        <taxon>Bacillales</taxon>
        <taxon>Paenibacillaceae</taxon>
        <taxon>Cohnella</taxon>
    </lineage>
</organism>
<protein>
    <submittedName>
        <fullName evidence="1">HEAT repeat domain-containing protein</fullName>
    </submittedName>
</protein>
<dbReference type="Pfam" id="PF13646">
    <property type="entry name" value="HEAT_2"/>
    <property type="match status" value="1"/>
</dbReference>
<dbReference type="InterPro" id="IPR011989">
    <property type="entry name" value="ARM-like"/>
</dbReference>
<evidence type="ECO:0000313" key="1">
    <source>
        <dbReference type="EMBL" id="RIE02496.1"/>
    </source>
</evidence>